<evidence type="ECO:0000256" key="10">
    <source>
        <dbReference type="SAM" id="MobiDB-lite"/>
    </source>
</evidence>
<dbReference type="CDD" id="cd07305">
    <property type="entry name" value="Porin3_Tom40"/>
    <property type="match status" value="1"/>
</dbReference>
<keyword evidence="6" id="KW-1000">Mitochondrion outer membrane</keyword>
<accession>G4TC69</accession>
<evidence type="ECO:0000256" key="4">
    <source>
        <dbReference type="ARBA" id="ARBA00022452"/>
    </source>
</evidence>
<organism evidence="11 12">
    <name type="scientific">Serendipita indica (strain DSM 11827)</name>
    <name type="common">Root endophyte fungus</name>
    <name type="synonym">Piriformospora indica</name>
    <dbReference type="NCBI Taxonomy" id="1109443"/>
    <lineage>
        <taxon>Eukaryota</taxon>
        <taxon>Fungi</taxon>
        <taxon>Dikarya</taxon>
        <taxon>Basidiomycota</taxon>
        <taxon>Agaricomycotina</taxon>
        <taxon>Agaricomycetes</taxon>
        <taxon>Sebacinales</taxon>
        <taxon>Serendipitaceae</taxon>
        <taxon>Serendipita</taxon>
    </lineage>
</organism>
<dbReference type="EMBL" id="CAFZ01000042">
    <property type="protein sequence ID" value="CCA68912.1"/>
    <property type="molecule type" value="Genomic_DNA"/>
</dbReference>
<dbReference type="FunCoup" id="G4TC69">
    <property type="interactions" value="226"/>
</dbReference>
<dbReference type="Proteomes" id="UP000007148">
    <property type="component" value="Unassembled WGS sequence"/>
</dbReference>
<keyword evidence="7" id="KW-0653">Protein transport</keyword>
<dbReference type="OMA" id="TRFNYRW"/>
<feature type="region of interest" description="Disordered" evidence="10">
    <location>
        <begin position="1"/>
        <end position="23"/>
    </location>
</feature>
<evidence type="ECO:0000256" key="5">
    <source>
        <dbReference type="ARBA" id="ARBA00022692"/>
    </source>
</evidence>
<dbReference type="Pfam" id="PF01459">
    <property type="entry name" value="Porin_3"/>
    <property type="match status" value="1"/>
</dbReference>
<dbReference type="InterPro" id="IPR037930">
    <property type="entry name" value="Tom40"/>
</dbReference>
<keyword evidence="5" id="KW-0812">Transmembrane</keyword>
<proteinExistence type="inferred from homology"/>
<evidence type="ECO:0000256" key="6">
    <source>
        <dbReference type="ARBA" id="ARBA00022787"/>
    </source>
</evidence>
<dbReference type="HOGENOM" id="CLU_042174_0_0_1"/>
<sequence length="355" mass="38942">MSFNLPPKPASPGFPISTLSTSSDESPGPLSFAFAPAINIYNRFWSWRTSLDLPNPGSVENLQKEIKSTQLTNFMFDGLRADYTKAFSHKPAFTISHAFTLASQTQDPTYTLSSYFIDDNNLLQGNVDHEGNLGGRLTHQWTPSHTTRGQLQLGSAPDRSFLQLEHENSGVDYCLNLKAINPSPIDGSGIYSASLLQSVSKRLALGIETNFQSAPDGSDTLTTWHAKYTGRQNDWIATASFHTLGLLQASYWHKLSPQVEVAADLQLIATPMKRDAVATVGAKWDLRLSSFKAQLDSTGKLSALLEQRLAPNFALLFTGEIDHFKNTAKVGMGIMLEANAAPYDEEMMASLPPQL</sequence>
<evidence type="ECO:0000256" key="8">
    <source>
        <dbReference type="ARBA" id="ARBA00023128"/>
    </source>
</evidence>
<gene>
    <name evidence="11" type="ORF">PIIN_02772</name>
</gene>
<dbReference type="PANTHER" id="PTHR10802">
    <property type="entry name" value="MITOCHONDRIAL IMPORT RECEPTOR SUBUNIT TOM40"/>
    <property type="match status" value="1"/>
</dbReference>
<feature type="compositionally biased region" description="Pro residues" evidence="10">
    <location>
        <begin position="1"/>
        <end position="12"/>
    </location>
</feature>
<evidence type="ECO:0000256" key="2">
    <source>
        <dbReference type="ARBA" id="ARBA00010510"/>
    </source>
</evidence>
<protein>
    <submittedName>
        <fullName evidence="11">Probable TOM40-mitochondrial import receptor (MOM38)</fullName>
    </submittedName>
</protein>
<dbReference type="Gene3D" id="2.40.160.10">
    <property type="entry name" value="Porin"/>
    <property type="match status" value="1"/>
</dbReference>
<evidence type="ECO:0000313" key="11">
    <source>
        <dbReference type="EMBL" id="CCA68912.1"/>
    </source>
</evidence>
<keyword evidence="9" id="KW-0472">Membrane</keyword>
<comment type="caution">
    <text evidence="11">The sequence shown here is derived from an EMBL/GenBank/DDBJ whole genome shotgun (WGS) entry which is preliminary data.</text>
</comment>
<evidence type="ECO:0000256" key="9">
    <source>
        <dbReference type="ARBA" id="ARBA00023136"/>
    </source>
</evidence>
<dbReference type="InterPro" id="IPR027246">
    <property type="entry name" value="Porin_Euk/Tom40"/>
</dbReference>
<dbReference type="InterPro" id="IPR023614">
    <property type="entry name" value="Porin_dom_sf"/>
</dbReference>
<dbReference type="AlphaFoldDB" id="G4TC69"/>
<keyword evidence="12" id="KW-1185">Reference proteome</keyword>
<keyword evidence="4" id="KW-1134">Transmembrane beta strand</keyword>
<reference evidence="11 12" key="1">
    <citation type="journal article" date="2011" name="PLoS Pathog.">
        <title>Endophytic Life Strategies Decoded by Genome and Transcriptome Analyses of the Mutualistic Root Symbiont Piriformospora indica.</title>
        <authorList>
            <person name="Zuccaro A."/>
            <person name="Lahrmann U."/>
            <person name="Guldener U."/>
            <person name="Langen G."/>
            <person name="Pfiffi S."/>
            <person name="Biedenkopf D."/>
            <person name="Wong P."/>
            <person name="Samans B."/>
            <person name="Grimm C."/>
            <person name="Basiewicz M."/>
            <person name="Murat C."/>
            <person name="Martin F."/>
            <person name="Kogel K.H."/>
        </authorList>
    </citation>
    <scope>NUCLEOTIDE SEQUENCE [LARGE SCALE GENOMIC DNA]</scope>
    <source>
        <strain evidence="11 12">DSM 11827</strain>
    </source>
</reference>
<evidence type="ECO:0000256" key="1">
    <source>
        <dbReference type="ARBA" id="ARBA00004374"/>
    </source>
</evidence>
<dbReference type="eggNOG" id="KOG3296">
    <property type="taxonomic scope" value="Eukaryota"/>
</dbReference>
<keyword evidence="11" id="KW-0675">Receptor</keyword>
<keyword evidence="3" id="KW-0813">Transport</keyword>
<dbReference type="OrthoDB" id="19656at2759"/>
<comment type="subcellular location">
    <subcellularLocation>
        <location evidence="1">Mitochondrion outer membrane</location>
        <topology evidence="1">Multi-pass membrane protein</topology>
    </subcellularLocation>
</comment>
<keyword evidence="8" id="KW-0496">Mitochondrion</keyword>
<dbReference type="STRING" id="1109443.G4TC69"/>
<comment type="similarity">
    <text evidence="2">Belongs to the Tom40 family.</text>
</comment>
<dbReference type="InParanoid" id="G4TC69"/>
<evidence type="ECO:0000256" key="7">
    <source>
        <dbReference type="ARBA" id="ARBA00022927"/>
    </source>
</evidence>
<evidence type="ECO:0000313" key="12">
    <source>
        <dbReference type="Proteomes" id="UP000007148"/>
    </source>
</evidence>
<dbReference type="GO" id="GO:0030150">
    <property type="term" value="P:protein import into mitochondrial matrix"/>
    <property type="evidence" value="ECO:0007669"/>
    <property type="project" value="InterPro"/>
</dbReference>
<name>G4TC69_SERID</name>
<dbReference type="GO" id="GO:0005741">
    <property type="term" value="C:mitochondrial outer membrane"/>
    <property type="evidence" value="ECO:0007669"/>
    <property type="project" value="UniProtKB-SubCell"/>
</dbReference>
<evidence type="ECO:0000256" key="3">
    <source>
        <dbReference type="ARBA" id="ARBA00022448"/>
    </source>
</evidence>
<dbReference type="GO" id="GO:0008320">
    <property type="term" value="F:protein transmembrane transporter activity"/>
    <property type="evidence" value="ECO:0007669"/>
    <property type="project" value="InterPro"/>
</dbReference>